<dbReference type="SMART" id="SM00544">
    <property type="entry name" value="MA3"/>
    <property type="match status" value="1"/>
</dbReference>
<dbReference type="Gene3D" id="3.30.390.30">
    <property type="match status" value="1"/>
</dbReference>
<dbReference type="Pfam" id="PF11719">
    <property type="entry name" value="Drc1-Sld2"/>
    <property type="match status" value="1"/>
</dbReference>
<proteinExistence type="inferred from homology"/>
<comment type="cofactor">
    <cofactor evidence="18">
        <name>FAD</name>
        <dbReference type="ChEBI" id="CHEBI:57692"/>
    </cofactor>
    <text evidence="18">Binds 1 FAD per subunit.</text>
</comment>
<dbReference type="Gene3D" id="3.50.50.60">
    <property type="entry name" value="FAD/NAD(P)-binding domain"/>
    <property type="match status" value="2"/>
</dbReference>
<evidence type="ECO:0000256" key="2">
    <source>
        <dbReference type="ARBA" id="ARBA00007276"/>
    </source>
</evidence>
<comment type="miscellaneous">
    <text evidence="18">The active site is a redox-active disulfide bond.</text>
</comment>
<keyword evidence="12 18" id="KW-0560">Oxidoreductase</keyword>
<dbReference type="InterPro" id="IPR023753">
    <property type="entry name" value="FAD/NAD-binding_dom"/>
</dbReference>
<dbReference type="GO" id="GO:0006270">
    <property type="term" value="P:DNA replication initiation"/>
    <property type="evidence" value="ECO:0007669"/>
    <property type="project" value="UniProtKB-ARBA"/>
</dbReference>
<dbReference type="FunFam" id="3.30.390.30:FF:000001">
    <property type="entry name" value="Dihydrolipoyl dehydrogenase"/>
    <property type="match status" value="1"/>
</dbReference>
<feature type="compositionally biased region" description="Pro residues" evidence="19">
    <location>
        <begin position="1803"/>
        <end position="1822"/>
    </location>
</feature>
<evidence type="ECO:0000256" key="9">
    <source>
        <dbReference type="ARBA" id="ARBA00022827"/>
    </source>
</evidence>
<evidence type="ECO:0000313" key="23">
    <source>
        <dbReference type="Proteomes" id="UP000265663"/>
    </source>
</evidence>
<feature type="compositionally biased region" description="Basic and acidic residues" evidence="19">
    <location>
        <begin position="1350"/>
        <end position="1359"/>
    </location>
</feature>
<evidence type="ECO:0000256" key="11">
    <source>
        <dbReference type="ARBA" id="ARBA00022942"/>
    </source>
</evidence>
<dbReference type="PRINTS" id="PR00411">
    <property type="entry name" value="PNDRDTASEI"/>
</dbReference>
<feature type="compositionally biased region" description="Basic residues" evidence="19">
    <location>
        <begin position="1614"/>
        <end position="1630"/>
    </location>
</feature>
<gene>
    <name evidence="22" type="ORF">GMOD_00005065</name>
</gene>
<feature type="compositionally biased region" description="Basic and acidic residues" evidence="19">
    <location>
        <begin position="1451"/>
        <end position="1461"/>
    </location>
</feature>
<evidence type="ECO:0000259" key="20">
    <source>
        <dbReference type="PROSITE" id="PS50250"/>
    </source>
</evidence>
<dbReference type="FunFam" id="1.25.40.990:FF:000001">
    <property type="entry name" value="26S proteasome non-ATPase regulatory subunit"/>
    <property type="match status" value="1"/>
</dbReference>
<dbReference type="PRINTS" id="PR00368">
    <property type="entry name" value="FADPNR"/>
</dbReference>
<keyword evidence="7 18" id="KW-0285">Flavoprotein</keyword>
<dbReference type="InterPro" id="IPR003890">
    <property type="entry name" value="MIF4G-like_typ-3"/>
</dbReference>
<dbReference type="NCBIfam" id="TIGR01350">
    <property type="entry name" value="lipoamide_DH"/>
    <property type="match status" value="1"/>
</dbReference>
<dbReference type="InterPro" id="IPR012999">
    <property type="entry name" value="Pyr_OxRdtase_I_AS"/>
</dbReference>
<dbReference type="InterPro" id="IPR021110">
    <property type="entry name" value="DNA_rep_checkpnt_protein"/>
</dbReference>
<dbReference type="FunFam" id="1.25.40.180:FF:000050">
    <property type="entry name" value="Nuclear protein (Sgd1), putative"/>
    <property type="match status" value="1"/>
</dbReference>
<evidence type="ECO:0000256" key="14">
    <source>
        <dbReference type="ARBA" id="ARBA00023157"/>
    </source>
</evidence>
<evidence type="ECO:0000256" key="3">
    <source>
        <dbReference type="ARBA" id="ARBA00007532"/>
    </source>
</evidence>
<dbReference type="InterPro" id="IPR003891">
    <property type="entry name" value="Initiation_fac_eIF4g_MI"/>
</dbReference>
<dbReference type="GO" id="GO:0008541">
    <property type="term" value="C:proteasome regulatory particle, lid subcomplex"/>
    <property type="evidence" value="ECO:0007669"/>
    <property type="project" value="UniProtKB-ARBA"/>
</dbReference>
<evidence type="ECO:0000256" key="13">
    <source>
        <dbReference type="ARBA" id="ARBA00023027"/>
    </source>
</evidence>
<accession>A0A3M7LTN0</accession>
<feature type="region of interest" description="Disordered" evidence="19">
    <location>
        <begin position="1560"/>
        <end position="1714"/>
    </location>
</feature>
<dbReference type="SUPFAM" id="SSF48371">
    <property type="entry name" value="ARM repeat"/>
    <property type="match status" value="1"/>
</dbReference>
<comment type="similarity">
    <text evidence="4">Belongs to the proteasome subunit S14 family.</text>
</comment>
<dbReference type="Pfam" id="PF02847">
    <property type="entry name" value="MA3"/>
    <property type="match status" value="1"/>
</dbReference>
<dbReference type="Pfam" id="PF02854">
    <property type="entry name" value="MIF4G"/>
    <property type="match status" value="1"/>
</dbReference>
<dbReference type="InterPro" id="IPR050151">
    <property type="entry name" value="Class-I_Pyr_Nuc-Dis_Oxidored"/>
</dbReference>
<comment type="similarity">
    <text evidence="3 18">Belongs to the class-I pyridine nucleotide-disulfide oxidoreductase family.</text>
</comment>
<evidence type="ECO:0000256" key="18">
    <source>
        <dbReference type="RuleBase" id="RU003692"/>
    </source>
</evidence>
<evidence type="ECO:0000313" key="22">
    <source>
        <dbReference type="EMBL" id="RMZ66001.1"/>
    </source>
</evidence>
<dbReference type="FunFam" id="1.10.10.1460:FF:000001">
    <property type="entry name" value="DNA replication regulator Sld2"/>
    <property type="match status" value="1"/>
</dbReference>
<dbReference type="GO" id="GO:0045254">
    <property type="term" value="C:pyruvate dehydrogenase complex"/>
    <property type="evidence" value="ECO:0007669"/>
    <property type="project" value="UniProtKB-ARBA"/>
</dbReference>
<dbReference type="OrthoDB" id="361797at2759"/>
<feature type="region of interest" description="Disordered" evidence="19">
    <location>
        <begin position="1328"/>
        <end position="1402"/>
    </location>
</feature>
<keyword evidence="10" id="KW-0648">Protein biosynthesis</keyword>
<dbReference type="GO" id="GO:0045333">
    <property type="term" value="P:cellular respiration"/>
    <property type="evidence" value="ECO:0007669"/>
    <property type="project" value="UniProtKB-ARBA"/>
</dbReference>
<feature type="region of interest" description="Disordered" evidence="19">
    <location>
        <begin position="484"/>
        <end position="512"/>
    </location>
</feature>
<dbReference type="Pfam" id="PF07992">
    <property type="entry name" value="Pyr_redox_2"/>
    <property type="match status" value="1"/>
</dbReference>
<feature type="region of interest" description="Disordered" evidence="19">
    <location>
        <begin position="1773"/>
        <end position="1826"/>
    </location>
</feature>
<dbReference type="Pfam" id="PF10075">
    <property type="entry name" value="CSN8_PSD8_EIF3K"/>
    <property type="match status" value="1"/>
</dbReference>
<feature type="compositionally biased region" description="Polar residues" evidence="19">
    <location>
        <begin position="117"/>
        <end position="126"/>
    </location>
</feature>
<keyword evidence="8" id="KW-0235">DNA replication</keyword>
<dbReference type="Gene3D" id="1.25.40.180">
    <property type="match status" value="1"/>
</dbReference>
<evidence type="ECO:0000256" key="19">
    <source>
        <dbReference type="SAM" id="MobiDB-lite"/>
    </source>
</evidence>
<dbReference type="GO" id="GO:0004148">
    <property type="term" value="F:dihydrolipoyl dehydrogenase (NADH) activity"/>
    <property type="evidence" value="ECO:0007669"/>
    <property type="project" value="UniProtKB-EC"/>
</dbReference>
<dbReference type="InterPro" id="IPR033464">
    <property type="entry name" value="CSN8_PSD8_EIF3K"/>
</dbReference>
<keyword evidence="11" id="KW-0647">Proteasome</keyword>
<dbReference type="EMBL" id="KE747806">
    <property type="protein sequence ID" value="RMZ66001.1"/>
    <property type="molecule type" value="Genomic_DNA"/>
</dbReference>
<feature type="region of interest" description="Disordered" evidence="19">
    <location>
        <begin position="1"/>
        <end position="141"/>
    </location>
</feature>
<evidence type="ECO:0000256" key="4">
    <source>
        <dbReference type="ARBA" id="ARBA00009627"/>
    </source>
</evidence>
<dbReference type="SUPFAM" id="SSF55424">
    <property type="entry name" value="FAD/NAD-linked reductases, dimerisation (C-terminal) domain"/>
    <property type="match status" value="1"/>
</dbReference>
<dbReference type="GO" id="GO:0005759">
    <property type="term" value="C:mitochondrial matrix"/>
    <property type="evidence" value="ECO:0007669"/>
    <property type="project" value="UniProtKB-ARBA"/>
</dbReference>
<evidence type="ECO:0000256" key="5">
    <source>
        <dbReference type="ARBA" id="ARBA00022490"/>
    </source>
</evidence>
<evidence type="ECO:0000256" key="15">
    <source>
        <dbReference type="ARBA" id="ARBA00023242"/>
    </source>
</evidence>
<keyword evidence="16 18" id="KW-0676">Redox-active center</keyword>
<dbReference type="PANTHER" id="PTHR22912:SF151">
    <property type="entry name" value="DIHYDROLIPOYL DEHYDROGENASE, MITOCHONDRIAL"/>
    <property type="match status" value="1"/>
</dbReference>
<evidence type="ECO:0000256" key="10">
    <source>
        <dbReference type="ARBA" id="ARBA00022917"/>
    </source>
</evidence>
<feature type="compositionally biased region" description="Polar residues" evidence="19">
    <location>
        <begin position="1328"/>
        <end position="1349"/>
    </location>
</feature>
<dbReference type="PROSITE" id="PS51366">
    <property type="entry name" value="MI"/>
    <property type="match status" value="1"/>
</dbReference>
<dbReference type="GO" id="GO:0003723">
    <property type="term" value="F:RNA binding"/>
    <property type="evidence" value="ECO:0007669"/>
    <property type="project" value="InterPro"/>
</dbReference>
<evidence type="ECO:0000256" key="16">
    <source>
        <dbReference type="ARBA" id="ARBA00023284"/>
    </source>
</evidence>
<dbReference type="SUPFAM" id="SSF51905">
    <property type="entry name" value="FAD/NAD(P)-binding domain"/>
    <property type="match status" value="1"/>
</dbReference>
<dbReference type="PANTHER" id="PTHR22912">
    <property type="entry name" value="DISULFIDE OXIDOREDUCTASE"/>
    <property type="match status" value="1"/>
</dbReference>
<name>A0A3M7LTN0_9PLEO</name>
<comment type="catalytic activity">
    <reaction evidence="18">
        <text>N(6)-[(R)-dihydrolipoyl]-L-lysyl-[protein] + NAD(+) = N(6)-[(R)-lipoyl]-L-lysyl-[protein] + NADH + H(+)</text>
        <dbReference type="Rhea" id="RHEA:15045"/>
        <dbReference type="Rhea" id="RHEA-COMP:10474"/>
        <dbReference type="Rhea" id="RHEA-COMP:10475"/>
        <dbReference type="ChEBI" id="CHEBI:15378"/>
        <dbReference type="ChEBI" id="CHEBI:57540"/>
        <dbReference type="ChEBI" id="CHEBI:57945"/>
        <dbReference type="ChEBI" id="CHEBI:83099"/>
        <dbReference type="ChEBI" id="CHEBI:83100"/>
        <dbReference type="EC" id="1.8.1.4"/>
    </reaction>
</comment>
<dbReference type="Pfam" id="PF02852">
    <property type="entry name" value="Pyr_redox_dim"/>
    <property type="match status" value="1"/>
</dbReference>
<comment type="function">
    <text evidence="17">Has a role in the initiation of DNA replication. Required at S-phase checkpoint.</text>
</comment>
<organism evidence="22 23">
    <name type="scientific">Pyrenophora seminiperda CCB06</name>
    <dbReference type="NCBI Taxonomy" id="1302712"/>
    <lineage>
        <taxon>Eukaryota</taxon>
        <taxon>Fungi</taxon>
        <taxon>Dikarya</taxon>
        <taxon>Ascomycota</taxon>
        <taxon>Pezizomycotina</taxon>
        <taxon>Dothideomycetes</taxon>
        <taxon>Pleosporomycetidae</taxon>
        <taxon>Pleosporales</taxon>
        <taxon>Pleosporineae</taxon>
        <taxon>Pleosporaceae</taxon>
        <taxon>Pyrenophora</taxon>
    </lineage>
</organism>
<feature type="domain" description="MI" evidence="21">
    <location>
        <begin position="529"/>
        <end position="662"/>
    </location>
</feature>
<dbReference type="Gene3D" id="1.10.10.1460">
    <property type="match status" value="1"/>
</dbReference>
<dbReference type="InterPro" id="IPR016024">
    <property type="entry name" value="ARM-type_fold"/>
</dbReference>
<protein>
    <recommendedName>
        <fullName evidence="18">Dihydrolipoyl dehydrogenase</fullName>
        <ecNumber evidence="18">1.8.1.4</ecNumber>
    </recommendedName>
</protein>
<dbReference type="InterPro" id="IPR016156">
    <property type="entry name" value="FAD/NAD-linked_Rdtase_dimer_sf"/>
</dbReference>
<dbReference type="SMART" id="SM00543">
    <property type="entry name" value="MIF4G"/>
    <property type="match status" value="1"/>
</dbReference>
<dbReference type="InterPro" id="IPR036188">
    <property type="entry name" value="FAD/NAD-bd_sf"/>
</dbReference>
<dbReference type="GO" id="GO:0050660">
    <property type="term" value="F:flavin adenine dinucleotide binding"/>
    <property type="evidence" value="ECO:0007669"/>
    <property type="project" value="InterPro"/>
</dbReference>
<comment type="subcellular location">
    <subcellularLocation>
        <location evidence="1">Nucleus</location>
    </subcellularLocation>
</comment>
<dbReference type="Gene3D" id="1.25.40.990">
    <property type="match status" value="1"/>
</dbReference>
<dbReference type="PROSITE" id="PS00076">
    <property type="entry name" value="PYRIDINE_REDOX_1"/>
    <property type="match status" value="1"/>
</dbReference>
<dbReference type="InterPro" id="IPR006258">
    <property type="entry name" value="Lipoamide_DH"/>
</dbReference>
<evidence type="ECO:0000256" key="7">
    <source>
        <dbReference type="ARBA" id="ARBA00022630"/>
    </source>
</evidence>
<feature type="compositionally biased region" description="Basic residues" evidence="19">
    <location>
        <begin position="1688"/>
        <end position="1699"/>
    </location>
</feature>
<dbReference type="GO" id="GO:0006103">
    <property type="term" value="P:2-oxoglutarate metabolic process"/>
    <property type="evidence" value="ECO:0007669"/>
    <property type="project" value="TreeGrafter"/>
</dbReference>
<feature type="domain" description="PCI" evidence="20">
    <location>
        <begin position="1904"/>
        <end position="2083"/>
    </location>
</feature>
<keyword evidence="6" id="KW-0396">Initiation factor</keyword>
<keyword evidence="13 18" id="KW-0520">NAD</keyword>
<sequence length="2101" mass="232259">MSCMRQSFGGPKLPAELRSQLEDPANNKRRNGSRNGPPNRKDKRKADRVEKKRQNKQVRRPAPTHPHNGRGPRREPQSDDDEEEEIDWDNIESDATPPPIEKKEPQKPLKGILKAKPQQTEKTSSPPAKLSRAARDKLAQDDAEIAALEKRLGVKGKKKSKGADDGLDDIFGDFGDFSDEDHVQPTKRKRTEDDDWLAMPNAQPAKYIPPALRAPPSSDTEALMRLKRQIQGLFNRLSEANILSILKEIEAIYQNNPRGYVNNTLVDLLIGMLSDPTALLDTFLNLHAGFIAAIYKVIGPDFGAQMVERIVVEFDQHYQPNKDGHGKQTSNLASVVAELYTYQVIGSNIVFDYIRFFLDELTEINTELLLRIVRAAGPQLRQDDPTSLKDIVVLLQKSVAKVGQNNLPVRTKFMIETINDLKNNKMKTGIASSALSREHTTRMKKQLGTLNSRNLKATEPLRVGLKDIKDTEKRGKWWLVGASWRNEPGNEEPSEEKQATQTTTKIDNEDDDGEVDLVQLAREHRMNTDIRRAIFISIMSASDFKDAQIRLNKLNLKKAQEAEIARVLVHCAGAEKTYNPYYTVLARKICSDHKTRKSFQFALWDIFKSLGEKQDGADESDEEEDEGSSDTSLRKLVNQGKLYGTLIGRKAMPITSLKNLNFPYLQPKTKTFIEVLLVTTILEALKTSKTKDKRDERVVREVFVEVDQAPEMIAGLQFFLKKTASKTEIVDKAEKETVRWACKSAFRAPEKAQPPSRPTPQPLTPVIPAVFLTASLGSITSGHRHHVSLTGTPHRQGDTACNSKHILRLQHLLPEPVTTRLCDLVIIGGGVAGYVAAIKAGQAGLKVSCIEKRGSLGGTCLNVGCIPSKSLLNNSHLYHQILHDTKGRGIEVGDVKLNLPAMMKAKDTSVAGLTKGIEFLFKKNNVEYIKGTGAFQDEHTIAVNLVEGGETTVRGKNILIATGSEATPFPGLTIDEQKVITSTGAIALQEVPAKMTVIGGGIIGLEMASVWSRLGSEVTVVEFLGQIGGPGMDNEIAKATQKILQKQGLKFKLNTKVTAGEVHDAGVKVSVEASKGGKEETLDADVVLVAIGRRPYTAGLGLDNISLETDERGRLIIDQEYRTKIPHIRAIGDCTFGPMLAHKAEEEAVAAIEYIHKGHGHVNYGAIPSVMYTHPEVAWVGQNEQELKEAGVKYKTGNFPFSANSRAKTNIDTDGMVKFLADAQTDRILGIHIIGPNAGEMIAEGTLALEYGASSEDVARTCHAHPTLAEAFKEAAMATYDKARCTALRLELKAWEKEFAAQNNGRKAGREDIKANAEILQKYKDYNQLRSRQSSKVAPQTPSKRTASQKADRHVERTPKAAPRPITTTPMKRKRNEEESVENKDQDDFLSPEGPTVIGPTPQRDGIVLGLFDELPFAYNTPSKSRNILGEVGSNVPQTPSRRLQDVASESSREHRARGEKTPLSAGKRFMLDQFVTPKKRRLDEQGTPSSALGLVTPAFLRRDNVLGPIDEEHEPTPRPVPWKRRGLVRSLSTMIQAMKKDENDKLDEEADIMREMEMEEQGIPIPPKKKKPKAPQLLVDDSQASMPLGPDRGFESEDDSDEEPALGPDGKPRKAWKKKGLKRQTRRVIMRPNTTKPKPAPAPNAQDEAEEEEAGVPETQLAANAADEFGSDFDDGSDYASDASHTPKPRKVAAKKPGRPTNKPADPPTKEGLLKTAARKIKATANANYRRLNIKGKAATSGKSGKVTLMAYIRYRTFEGYDTPWRSMSSQALVRPAPPPTPTLFRRKPPKLPLAATNNPPITSPAQPPHSPRSALPPSPNLPESAHAMAEKELSSVLQQLHQTLKSHNYQQSTSLLGKAKIALLHLNALIPQAKSPRKHVQMARETLELGAIISIRLKDTESFTRYFQQLQPFYSLPESTLPKDGSNASKVTGLYLLLLLSEGDYAGFHTQLETLEVAAAQAGAKLEADQFIQYPIRLEQALMEGSYDKVWVETKSERVPGEEFGLFTEILIGTIRKEIASCSERAYPSIPISDAKSLLFLDSEGSVVSFANESGWVVKDGRIYFPQQEDDYLSRDILVTSDQVIENTLGYARELETIV</sequence>
<dbReference type="FunFam" id="3.50.50.60:FF:000025">
    <property type="entry name" value="Dihydrolipoyl dehydrogenase"/>
    <property type="match status" value="1"/>
</dbReference>
<comment type="similarity">
    <text evidence="2">Belongs to the SLD2 family.</text>
</comment>
<keyword evidence="9 18" id="KW-0274">FAD</keyword>
<evidence type="ECO:0000256" key="17">
    <source>
        <dbReference type="ARBA" id="ARBA00025253"/>
    </source>
</evidence>
<evidence type="ECO:0000256" key="8">
    <source>
        <dbReference type="ARBA" id="ARBA00022705"/>
    </source>
</evidence>
<feature type="compositionally biased region" description="Acidic residues" evidence="19">
    <location>
        <begin position="78"/>
        <end position="92"/>
    </location>
</feature>
<keyword evidence="15" id="KW-0539">Nucleus</keyword>
<dbReference type="Proteomes" id="UP000265663">
    <property type="component" value="Unassembled WGS sequence"/>
</dbReference>
<dbReference type="PROSITE" id="PS50250">
    <property type="entry name" value="PCI"/>
    <property type="match status" value="1"/>
</dbReference>
<feature type="region of interest" description="Disordered" evidence="19">
    <location>
        <begin position="1422"/>
        <end position="1462"/>
    </location>
</feature>
<dbReference type="CDD" id="cd22289">
    <property type="entry name" value="RecQL4_SLD2_NTD"/>
    <property type="match status" value="1"/>
</dbReference>
<keyword evidence="23" id="KW-1185">Reference proteome</keyword>
<dbReference type="GO" id="GO:0005634">
    <property type="term" value="C:nucleus"/>
    <property type="evidence" value="ECO:0007669"/>
    <property type="project" value="UniProtKB-SubCell"/>
</dbReference>
<dbReference type="InterPro" id="IPR000717">
    <property type="entry name" value="PCI_dom"/>
</dbReference>
<dbReference type="EC" id="1.8.1.4" evidence="18"/>
<evidence type="ECO:0000256" key="12">
    <source>
        <dbReference type="ARBA" id="ARBA00023002"/>
    </source>
</evidence>
<evidence type="ECO:0000259" key="21">
    <source>
        <dbReference type="PROSITE" id="PS51366"/>
    </source>
</evidence>
<keyword evidence="14" id="KW-1015">Disulfide bond</keyword>
<evidence type="ECO:0000256" key="6">
    <source>
        <dbReference type="ARBA" id="ARBA00022540"/>
    </source>
</evidence>
<reference evidence="22 23" key="1">
    <citation type="journal article" date="2014" name="PLoS ONE">
        <title>De novo Genome Assembly of the Fungal Plant Pathogen Pyrenophora semeniperda.</title>
        <authorList>
            <person name="Soliai M.M."/>
            <person name="Meyer S.E."/>
            <person name="Udall J.A."/>
            <person name="Elzinga D.E."/>
            <person name="Hermansen R.A."/>
            <person name="Bodily P.M."/>
            <person name="Hart A.A."/>
            <person name="Coleman C.E."/>
        </authorList>
    </citation>
    <scope>NUCLEOTIDE SEQUENCE [LARGE SCALE GENOMIC DNA]</scope>
    <source>
        <strain evidence="22 23">CCB06</strain>
        <tissue evidence="22">Mycelium</tissue>
    </source>
</reference>
<evidence type="ECO:0000256" key="1">
    <source>
        <dbReference type="ARBA" id="ARBA00004123"/>
    </source>
</evidence>
<keyword evidence="5" id="KW-0963">Cytoplasm</keyword>
<dbReference type="GO" id="GO:0003743">
    <property type="term" value="F:translation initiation factor activity"/>
    <property type="evidence" value="ECO:0007669"/>
    <property type="project" value="UniProtKB-KW"/>
</dbReference>
<dbReference type="GO" id="GO:0045252">
    <property type="term" value="C:oxoglutarate dehydrogenase complex"/>
    <property type="evidence" value="ECO:0007669"/>
    <property type="project" value="TreeGrafter"/>
</dbReference>
<feature type="compositionally biased region" description="Basic and acidic residues" evidence="19">
    <location>
        <begin position="1375"/>
        <end position="1387"/>
    </location>
</feature>
<dbReference type="GO" id="GO:0071163">
    <property type="term" value="P:DNA replication preinitiation complex assembly"/>
    <property type="evidence" value="ECO:0007669"/>
    <property type="project" value="UniProtKB-ARBA"/>
</dbReference>
<dbReference type="InterPro" id="IPR004099">
    <property type="entry name" value="Pyr_nucl-diS_OxRdtase_dimer"/>
</dbReference>